<dbReference type="RefSeq" id="WP_094486040.1">
    <property type="nucleotide sequence ID" value="NZ_NOXX01000187.1"/>
</dbReference>
<dbReference type="EMBL" id="NOXX01000187">
    <property type="protein sequence ID" value="OYQ45099.1"/>
    <property type="molecule type" value="Genomic_DNA"/>
</dbReference>
<evidence type="ECO:0000313" key="2">
    <source>
        <dbReference type="Proteomes" id="UP000216035"/>
    </source>
</evidence>
<dbReference type="OrthoDB" id="98874at2"/>
<organism evidence="1 2">
    <name type="scientific">Flavobacterium aurantiibacter</name>
    <dbReference type="NCBI Taxonomy" id="2023067"/>
    <lineage>
        <taxon>Bacteria</taxon>
        <taxon>Pseudomonadati</taxon>
        <taxon>Bacteroidota</taxon>
        <taxon>Flavobacteriia</taxon>
        <taxon>Flavobacteriales</taxon>
        <taxon>Flavobacteriaceae</taxon>
        <taxon>Flavobacterium</taxon>
    </lineage>
</organism>
<dbReference type="Proteomes" id="UP000216035">
    <property type="component" value="Unassembled WGS sequence"/>
</dbReference>
<protein>
    <recommendedName>
        <fullName evidence="3">DUF3857 domain-containing protein</fullName>
    </recommendedName>
</protein>
<comment type="caution">
    <text evidence="1">The sequence shown here is derived from an EMBL/GenBank/DDBJ whole genome shotgun (WGS) entry which is preliminary data.</text>
</comment>
<evidence type="ECO:0000313" key="1">
    <source>
        <dbReference type="EMBL" id="OYQ45099.1"/>
    </source>
</evidence>
<reference evidence="1 2" key="1">
    <citation type="submission" date="2017-07" db="EMBL/GenBank/DDBJ databases">
        <title>Flavobacterium cyanobacteriorum sp. nov., isolated from cyanobacterial aggregates in a eutrophic lake.</title>
        <authorList>
            <person name="Cai H."/>
        </authorList>
    </citation>
    <scope>NUCLEOTIDE SEQUENCE [LARGE SCALE GENOMIC DNA]</scope>
    <source>
        <strain evidence="1 2">TH167</strain>
    </source>
</reference>
<name>A0A255ZUN8_9FLAO</name>
<accession>A0A255ZUN8</accession>
<evidence type="ECO:0008006" key="3">
    <source>
        <dbReference type="Google" id="ProtNLM"/>
    </source>
</evidence>
<dbReference type="Gene3D" id="3.10.620.30">
    <property type="match status" value="1"/>
</dbReference>
<keyword evidence="2" id="KW-1185">Reference proteome</keyword>
<dbReference type="Gene3D" id="2.60.120.1130">
    <property type="match status" value="1"/>
</dbReference>
<proteinExistence type="predicted"/>
<dbReference type="Gene3D" id="2.60.40.3140">
    <property type="match status" value="1"/>
</dbReference>
<gene>
    <name evidence="1" type="ORF">CHX27_06940</name>
</gene>
<dbReference type="AlphaFoldDB" id="A0A255ZUN8"/>
<sequence>MKAAIFSLFTFFSFLGYSQDYKLGNVTKAELLEKVFQSDTSAVAAYYFKSSSSFFPITQQGNFKIDTRIKEKIKIYKKEGYEYGTIKIPFFTGSGSQESIELVSAFTYNLDSDQIVKSKVKDEGIFITKINDYWSLKTFVFPNVKEGCILEIELIIHSPRFATLPEFLFQEEIPVQAAKFHATIPEYFLYRFSTRGNYSPKYLNSLKSRSENQSSWTFKENVFSYELFDVPALPDEPFVANPNNYRSAINTELASIKQINGLVTNYATDWQSVAQAIYSADFSEQIAARNFYETDLDEVLKNYTSEKDRLLATIKFLKSKVVWNNFYGIYTNDGIKSAYKKKSGNFAEVNLLLINMLQHIGIKADPVLISTRSNGIPLFPSRDAFNGVICLARIGNEELLIDATDDFPIPNLLPARDLNWVGRYISKEGFTEEVNLMPTKTSVQAITLMGDLNADGTLKGNMRKQRTEHFAKNYSGVSTDTPSDAYLEKLERELFGATIDSFKSIPPSNDSQTYVETFSFETTSICDIVAGKLLIKPLLFYTTSENPFKQDIRESPIDFNFPKQFKYMYILKIPEGYQVEALPEPVSVSLEDKSLAYKLSITFDAAKITITSVTDFNQPILPAEAYPAIKAIFAKMVEAEKQRIVLAKKS</sequence>